<comment type="caution">
    <text evidence="3">The sequence shown here is derived from an EMBL/GenBank/DDBJ whole genome shotgun (WGS) entry which is preliminary data.</text>
</comment>
<accession>A0ABW3Q279</accession>
<protein>
    <submittedName>
        <fullName evidence="3">Glycoside hydrolase family 88 protein</fullName>
    </submittedName>
</protein>
<dbReference type="InterPro" id="IPR008928">
    <property type="entry name" value="6-hairpin_glycosidase_sf"/>
</dbReference>
<dbReference type="RefSeq" id="WP_265990264.1">
    <property type="nucleotide sequence ID" value="NZ_CP110973.1"/>
</dbReference>
<evidence type="ECO:0000256" key="1">
    <source>
        <dbReference type="ARBA" id="ARBA00022801"/>
    </source>
</evidence>
<dbReference type="Proteomes" id="UP001597116">
    <property type="component" value="Unassembled WGS sequence"/>
</dbReference>
<keyword evidence="1 3" id="KW-0378">Hydrolase</keyword>
<dbReference type="InterPro" id="IPR010905">
    <property type="entry name" value="Glyco_hydro_88"/>
</dbReference>
<dbReference type="PANTHER" id="PTHR36845:SF1">
    <property type="entry name" value="HYDROLASE, PUTATIVE (AFU_ORTHOLOGUE AFUA_7G05090)-RELATED"/>
    <property type="match status" value="1"/>
</dbReference>
<dbReference type="InterPro" id="IPR052369">
    <property type="entry name" value="UG_Glycosaminoglycan_Hydrolase"/>
</dbReference>
<dbReference type="GO" id="GO:0016787">
    <property type="term" value="F:hydrolase activity"/>
    <property type="evidence" value="ECO:0007669"/>
    <property type="project" value="UniProtKB-KW"/>
</dbReference>
<dbReference type="Pfam" id="PF07470">
    <property type="entry name" value="Glyco_hydro_88"/>
    <property type="match status" value="1"/>
</dbReference>
<keyword evidence="4" id="KW-1185">Reference proteome</keyword>
<dbReference type="SUPFAM" id="SSF48208">
    <property type="entry name" value="Six-hairpin glycosidases"/>
    <property type="match status" value="1"/>
</dbReference>
<proteinExistence type="inferred from homology"/>
<dbReference type="InterPro" id="IPR012341">
    <property type="entry name" value="6hp_glycosidase-like_sf"/>
</dbReference>
<dbReference type="Gene3D" id="1.50.10.10">
    <property type="match status" value="1"/>
</dbReference>
<comment type="similarity">
    <text evidence="2">Belongs to the glycosyl hydrolase 88 family.</text>
</comment>
<organism evidence="3 4">
    <name type="scientific">Larkinella insperata</name>
    <dbReference type="NCBI Taxonomy" id="332158"/>
    <lineage>
        <taxon>Bacteria</taxon>
        <taxon>Pseudomonadati</taxon>
        <taxon>Bacteroidota</taxon>
        <taxon>Cytophagia</taxon>
        <taxon>Cytophagales</taxon>
        <taxon>Spirosomataceae</taxon>
        <taxon>Larkinella</taxon>
    </lineage>
</organism>
<dbReference type="EMBL" id="JBHTLP010000001">
    <property type="protein sequence ID" value="MFD1139572.1"/>
    <property type="molecule type" value="Genomic_DNA"/>
</dbReference>
<evidence type="ECO:0000313" key="4">
    <source>
        <dbReference type="Proteomes" id="UP001597116"/>
    </source>
</evidence>
<reference evidence="4" key="1">
    <citation type="journal article" date="2019" name="Int. J. Syst. Evol. Microbiol.">
        <title>The Global Catalogue of Microorganisms (GCM) 10K type strain sequencing project: providing services to taxonomists for standard genome sequencing and annotation.</title>
        <authorList>
            <consortium name="The Broad Institute Genomics Platform"/>
            <consortium name="The Broad Institute Genome Sequencing Center for Infectious Disease"/>
            <person name="Wu L."/>
            <person name="Ma J."/>
        </authorList>
    </citation>
    <scope>NUCLEOTIDE SEQUENCE [LARGE SCALE GENOMIC DNA]</scope>
    <source>
        <strain evidence="4">CCUG 55608</strain>
    </source>
</reference>
<gene>
    <name evidence="3" type="ORF">ACFQ4C_00545</name>
</gene>
<evidence type="ECO:0000256" key="2">
    <source>
        <dbReference type="ARBA" id="ARBA00038358"/>
    </source>
</evidence>
<sequence>MIQINNALQPADFTTRLQQFWDLSAQKINLIDTHYDTAKGSPVFTVQGHYTTRGWTEWTQGFQFGSAILQFDATGDERFLEMGRQKTLTVMAPHISHIGVHDHGFNNVSTYGNLLRLIREGKTEFNEWEKNFYELALKISGAVQASRWTTMKTGGFIHSFNGPHSLFVDTIRSCRAVVLSHSLGHVFQGEGDVVINLLDRALQHMKATADYSVFYGEGRDTYDLWGRTAHESVFNTKDGNFRCPNSQQGYTGFSTWTRGLAWAMCGFAEQLEYLDTFEKTDLEPFGGWTVVEAYLLKAARATCDFYIEHTPTNGIPYWDTGAPGLANMGDYLAKPADPHNDFEPVDSSAAAIGAQGLLRLGKYMSERGDVENGLRYWQAGLTVLDSLFSEPYLSTDPDHQGLILHSIYHRPNGWDYVPEGSKIPYGESSMWGDYHAREVALYLQRVVNNETYYTFFGALS</sequence>
<evidence type="ECO:0000313" key="3">
    <source>
        <dbReference type="EMBL" id="MFD1139572.1"/>
    </source>
</evidence>
<name>A0ABW3Q279_9BACT</name>
<dbReference type="PANTHER" id="PTHR36845">
    <property type="entry name" value="HYDROLASE, PUTATIVE (AFU_ORTHOLOGUE AFUA_7G05090)-RELATED"/>
    <property type="match status" value="1"/>
</dbReference>